<dbReference type="InterPro" id="IPR003660">
    <property type="entry name" value="HAMP_dom"/>
</dbReference>
<evidence type="ECO:0000256" key="10">
    <source>
        <dbReference type="ARBA" id="ARBA00022777"/>
    </source>
</evidence>
<dbReference type="SMART" id="SM00388">
    <property type="entry name" value="HisKA"/>
    <property type="match status" value="1"/>
</dbReference>
<dbReference type="InterPro" id="IPR035965">
    <property type="entry name" value="PAS-like_dom_sf"/>
</dbReference>
<comment type="catalytic activity">
    <reaction evidence="1">
        <text>ATP + protein L-histidine = ADP + protein N-phospho-L-histidine.</text>
        <dbReference type="EC" id="2.7.13.3"/>
    </reaction>
</comment>
<evidence type="ECO:0000256" key="5">
    <source>
        <dbReference type="ARBA" id="ARBA00022475"/>
    </source>
</evidence>
<dbReference type="InterPro" id="IPR003661">
    <property type="entry name" value="HisK_dim/P_dom"/>
</dbReference>
<evidence type="ECO:0000256" key="2">
    <source>
        <dbReference type="ARBA" id="ARBA00004141"/>
    </source>
</evidence>
<evidence type="ECO:0000256" key="14">
    <source>
        <dbReference type="ARBA" id="ARBA00023136"/>
    </source>
</evidence>
<dbReference type="CDD" id="cd00082">
    <property type="entry name" value="HisKA"/>
    <property type="match status" value="1"/>
</dbReference>
<keyword evidence="9" id="KW-0547">Nucleotide-binding</keyword>
<evidence type="ECO:0000259" key="17">
    <source>
        <dbReference type="PROSITE" id="PS50112"/>
    </source>
</evidence>
<dbReference type="GO" id="GO:0007234">
    <property type="term" value="P:osmosensory signaling via phosphorelay pathway"/>
    <property type="evidence" value="ECO:0007669"/>
    <property type="project" value="TreeGrafter"/>
</dbReference>
<evidence type="ECO:0000256" key="12">
    <source>
        <dbReference type="ARBA" id="ARBA00022989"/>
    </source>
</evidence>
<keyword evidence="11" id="KW-0067">ATP-binding</keyword>
<evidence type="ECO:0000256" key="8">
    <source>
        <dbReference type="ARBA" id="ARBA00022692"/>
    </source>
</evidence>
<dbReference type="SUPFAM" id="SSF158472">
    <property type="entry name" value="HAMP domain-like"/>
    <property type="match status" value="1"/>
</dbReference>
<dbReference type="CDD" id="cd00075">
    <property type="entry name" value="HATPase"/>
    <property type="match status" value="1"/>
</dbReference>
<protein>
    <recommendedName>
        <fullName evidence="4">histidine kinase</fullName>
        <ecNumber evidence="4">2.7.13.3</ecNumber>
    </recommendedName>
</protein>
<dbReference type="EMBL" id="RAPY01000001">
    <property type="protein sequence ID" value="RKE57073.1"/>
    <property type="molecule type" value="Genomic_DNA"/>
</dbReference>
<dbReference type="InterPro" id="IPR000014">
    <property type="entry name" value="PAS"/>
</dbReference>
<sequence>MKIKAKLTFGVGLLFILIVALAVISGWYVNQLKRDTNNILVANYNTLLYSRNMLLALEDISKDAAAIDTFQNNLTLQMGNVTEIGEIERTNLIVKHFNSLKNKPDDAQLSSSIRKDITELMRLNMDAISRKSNIADETARRAILIISFTGALCFLIAVILLINLPSNIANPIRELTESIKEIASQNYSKRVNFGGHNEFGDLARSFNTMAEKLEEYSDSKLEKILKGKKRIETLIDNMHDPVIGIDENKKVLFANDEALNISGLRKEDFIGKAVQDIAVTNDLIRDIIKDIFLPAPKSNKAEQLKIYADGKESYFEKEVIDINIVPTGETDIKFIGQVILLRNITPFKELDLAKTNFMGTVSHEFKTPISSIQMGVQLLENEKVGLLNSEQKDLINGIKDDTDRLLKITGELLNITQVESGSIQINLLPSEIKPIIEYAVNANKSAADNKNIQIAIEMDEDASTAVTDSEKSAWVLTNLISNAIRYSYENSKISIKTERENNQVRFSVSDTGQGIQSQYLKKIFERYFRIPGTKKEGTGLGLSISKEFIEAQGGEIWVESEYGAGSAFYFTLNMDNKAV</sequence>
<comment type="subcellular location">
    <subcellularLocation>
        <location evidence="3">Cell membrane</location>
    </subcellularLocation>
    <subcellularLocation>
        <location evidence="2">Membrane</location>
        <topology evidence="2">Multi-pass membrane protein</topology>
    </subcellularLocation>
</comment>
<dbReference type="GO" id="GO:0005524">
    <property type="term" value="F:ATP binding"/>
    <property type="evidence" value="ECO:0007669"/>
    <property type="project" value="UniProtKB-KW"/>
</dbReference>
<keyword evidence="20" id="KW-1185">Reference proteome</keyword>
<evidence type="ECO:0000256" key="9">
    <source>
        <dbReference type="ARBA" id="ARBA00022741"/>
    </source>
</evidence>
<evidence type="ECO:0000256" key="6">
    <source>
        <dbReference type="ARBA" id="ARBA00022553"/>
    </source>
</evidence>
<dbReference type="InterPro" id="IPR003594">
    <property type="entry name" value="HATPase_dom"/>
</dbReference>
<dbReference type="Gene3D" id="1.10.287.130">
    <property type="match status" value="1"/>
</dbReference>
<keyword evidence="6" id="KW-0597">Phosphoprotein</keyword>
<dbReference type="GO" id="GO:0006355">
    <property type="term" value="P:regulation of DNA-templated transcription"/>
    <property type="evidence" value="ECO:0007669"/>
    <property type="project" value="InterPro"/>
</dbReference>
<keyword evidence="13" id="KW-0902">Two-component regulatory system</keyword>
<dbReference type="Gene3D" id="6.10.340.10">
    <property type="match status" value="1"/>
</dbReference>
<dbReference type="SMART" id="SM00091">
    <property type="entry name" value="PAS"/>
    <property type="match status" value="1"/>
</dbReference>
<dbReference type="PROSITE" id="PS50112">
    <property type="entry name" value="PAS"/>
    <property type="match status" value="1"/>
</dbReference>
<dbReference type="GO" id="GO:0030295">
    <property type="term" value="F:protein kinase activator activity"/>
    <property type="evidence" value="ECO:0007669"/>
    <property type="project" value="TreeGrafter"/>
</dbReference>
<dbReference type="PANTHER" id="PTHR42878:SF7">
    <property type="entry name" value="SENSOR HISTIDINE KINASE GLRK"/>
    <property type="match status" value="1"/>
</dbReference>
<dbReference type="InterPro" id="IPR004358">
    <property type="entry name" value="Sig_transdc_His_kin-like_C"/>
</dbReference>
<keyword evidence="10 19" id="KW-0418">Kinase</keyword>
<dbReference type="GO" id="GO:0000155">
    <property type="term" value="F:phosphorelay sensor kinase activity"/>
    <property type="evidence" value="ECO:0007669"/>
    <property type="project" value="InterPro"/>
</dbReference>
<dbReference type="RefSeq" id="WP_120258670.1">
    <property type="nucleotide sequence ID" value="NZ_RAPY01000001.1"/>
</dbReference>
<evidence type="ECO:0000313" key="20">
    <source>
        <dbReference type="Proteomes" id="UP000286246"/>
    </source>
</evidence>
<dbReference type="Pfam" id="PF00672">
    <property type="entry name" value="HAMP"/>
    <property type="match status" value="1"/>
</dbReference>
<dbReference type="PRINTS" id="PR00344">
    <property type="entry name" value="BCTRLSENSOR"/>
</dbReference>
<organism evidence="19 20">
    <name type="scientific">Sphingobacterium detergens</name>
    <dbReference type="NCBI Taxonomy" id="1145106"/>
    <lineage>
        <taxon>Bacteria</taxon>
        <taxon>Pseudomonadati</taxon>
        <taxon>Bacteroidota</taxon>
        <taxon>Sphingobacteriia</taxon>
        <taxon>Sphingobacteriales</taxon>
        <taxon>Sphingobacteriaceae</taxon>
        <taxon>Sphingobacterium</taxon>
    </lineage>
</organism>
<evidence type="ECO:0000256" key="7">
    <source>
        <dbReference type="ARBA" id="ARBA00022679"/>
    </source>
</evidence>
<keyword evidence="7" id="KW-0808">Transferase</keyword>
<dbReference type="CDD" id="cd00130">
    <property type="entry name" value="PAS"/>
    <property type="match status" value="1"/>
</dbReference>
<dbReference type="InterPro" id="IPR050351">
    <property type="entry name" value="BphY/WalK/GraS-like"/>
</dbReference>
<dbReference type="InterPro" id="IPR005467">
    <property type="entry name" value="His_kinase_dom"/>
</dbReference>
<dbReference type="SUPFAM" id="SSF55785">
    <property type="entry name" value="PYP-like sensor domain (PAS domain)"/>
    <property type="match status" value="1"/>
</dbReference>
<evidence type="ECO:0000259" key="18">
    <source>
        <dbReference type="PROSITE" id="PS50885"/>
    </source>
</evidence>
<dbReference type="AlphaFoldDB" id="A0A420BK28"/>
<keyword evidence="8 15" id="KW-0812">Transmembrane</keyword>
<dbReference type="FunFam" id="3.30.565.10:FF:000023">
    <property type="entry name" value="PAS domain-containing sensor histidine kinase"/>
    <property type="match status" value="1"/>
</dbReference>
<dbReference type="GO" id="GO:0000156">
    <property type="term" value="F:phosphorelay response regulator activity"/>
    <property type="evidence" value="ECO:0007669"/>
    <property type="project" value="TreeGrafter"/>
</dbReference>
<evidence type="ECO:0000256" key="3">
    <source>
        <dbReference type="ARBA" id="ARBA00004236"/>
    </source>
</evidence>
<comment type="caution">
    <text evidence="19">The sequence shown here is derived from an EMBL/GenBank/DDBJ whole genome shotgun (WGS) entry which is preliminary data.</text>
</comment>
<dbReference type="Pfam" id="PF00512">
    <property type="entry name" value="HisKA"/>
    <property type="match status" value="1"/>
</dbReference>
<proteinExistence type="predicted"/>
<evidence type="ECO:0000256" key="13">
    <source>
        <dbReference type="ARBA" id="ARBA00023012"/>
    </source>
</evidence>
<dbReference type="Gene3D" id="3.30.565.10">
    <property type="entry name" value="Histidine kinase-like ATPase, C-terminal domain"/>
    <property type="match status" value="1"/>
</dbReference>
<dbReference type="SMART" id="SM00304">
    <property type="entry name" value="HAMP"/>
    <property type="match status" value="1"/>
</dbReference>
<evidence type="ECO:0000256" key="15">
    <source>
        <dbReference type="SAM" id="Phobius"/>
    </source>
</evidence>
<keyword evidence="12 15" id="KW-1133">Transmembrane helix</keyword>
<dbReference type="InterPro" id="IPR013767">
    <property type="entry name" value="PAS_fold"/>
</dbReference>
<accession>A0A420BK28</accession>
<dbReference type="CDD" id="cd06225">
    <property type="entry name" value="HAMP"/>
    <property type="match status" value="1"/>
</dbReference>
<dbReference type="SMART" id="SM00387">
    <property type="entry name" value="HATPase_c"/>
    <property type="match status" value="1"/>
</dbReference>
<dbReference type="PANTHER" id="PTHR42878">
    <property type="entry name" value="TWO-COMPONENT HISTIDINE KINASE"/>
    <property type="match status" value="1"/>
</dbReference>
<dbReference type="Pfam" id="PF00989">
    <property type="entry name" value="PAS"/>
    <property type="match status" value="1"/>
</dbReference>
<keyword evidence="5" id="KW-1003">Cell membrane</keyword>
<dbReference type="EC" id="2.7.13.3" evidence="4"/>
<evidence type="ECO:0000256" key="4">
    <source>
        <dbReference type="ARBA" id="ARBA00012438"/>
    </source>
</evidence>
<dbReference type="SUPFAM" id="SSF47384">
    <property type="entry name" value="Homodimeric domain of signal transducing histidine kinase"/>
    <property type="match status" value="1"/>
</dbReference>
<name>A0A420BK28_SPHD1</name>
<dbReference type="OrthoDB" id="9813151at2"/>
<reference evidence="19 20" key="1">
    <citation type="submission" date="2018-09" db="EMBL/GenBank/DDBJ databases">
        <title>Genomic Encyclopedia of Type Strains, Phase III (KMG-III): the genomes of soil and plant-associated and newly described type strains.</title>
        <authorList>
            <person name="Whitman W."/>
        </authorList>
    </citation>
    <scope>NUCLEOTIDE SEQUENCE [LARGE SCALE GENOMIC DNA]</scope>
    <source>
        <strain evidence="19 20">CECT 7938</strain>
    </source>
</reference>
<feature type="transmembrane region" description="Helical" evidence="15">
    <location>
        <begin position="142"/>
        <end position="164"/>
    </location>
</feature>
<feature type="transmembrane region" description="Helical" evidence="15">
    <location>
        <begin position="7"/>
        <end position="29"/>
    </location>
</feature>
<feature type="domain" description="PAS" evidence="17">
    <location>
        <begin position="227"/>
        <end position="311"/>
    </location>
</feature>
<evidence type="ECO:0000256" key="11">
    <source>
        <dbReference type="ARBA" id="ARBA00022840"/>
    </source>
</evidence>
<evidence type="ECO:0000256" key="1">
    <source>
        <dbReference type="ARBA" id="ARBA00000085"/>
    </source>
</evidence>
<feature type="domain" description="HAMP" evidence="18">
    <location>
        <begin position="166"/>
        <end position="218"/>
    </location>
</feature>
<gene>
    <name evidence="19" type="ORF">DFQ12_1949</name>
</gene>
<dbReference type="GO" id="GO:0005886">
    <property type="term" value="C:plasma membrane"/>
    <property type="evidence" value="ECO:0007669"/>
    <property type="project" value="UniProtKB-SubCell"/>
</dbReference>
<dbReference type="Pfam" id="PF02518">
    <property type="entry name" value="HATPase_c"/>
    <property type="match status" value="1"/>
</dbReference>
<dbReference type="Gene3D" id="3.30.450.20">
    <property type="entry name" value="PAS domain"/>
    <property type="match status" value="1"/>
</dbReference>
<dbReference type="PROSITE" id="PS50109">
    <property type="entry name" value="HIS_KIN"/>
    <property type="match status" value="1"/>
</dbReference>
<dbReference type="InterPro" id="IPR036097">
    <property type="entry name" value="HisK_dim/P_sf"/>
</dbReference>
<dbReference type="Proteomes" id="UP000286246">
    <property type="component" value="Unassembled WGS sequence"/>
</dbReference>
<dbReference type="PROSITE" id="PS50885">
    <property type="entry name" value="HAMP"/>
    <property type="match status" value="1"/>
</dbReference>
<evidence type="ECO:0000313" key="19">
    <source>
        <dbReference type="EMBL" id="RKE57073.1"/>
    </source>
</evidence>
<keyword evidence="14 15" id="KW-0472">Membrane</keyword>
<evidence type="ECO:0000259" key="16">
    <source>
        <dbReference type="PROSITE" id="PS50109"/>
    </source>
</evidence>
<dbReference type="NCBIfam" id="TIGR00229">
    <property type="entry name" value="sensory_box"/>
    <property type="match status" value="1"/>
</dbReference>
<feature type="domain" description="Histidine kinase" evidence="16">
    <location>
        <begin position="360"/>
        <end position="576"/>
    </location>
</feature>
<dbReference type="SUPFAM" id="SSF55874">
    <property type="entry name" value="ATPase domain of HSP90 chaperone/DNA topoisomerase II/histidine kinase"/>
    <property type="match status" value="1"/>
</dbReference>
<dbReference type="InterPro" id="IPR036890">
    <property type="entry name" value="HATPase_C_sf"/>
</dbReference>